<dbReference type="InterPro" id="IPR025746">
    <property type="entry name" value="PilX_N_dom"/>
</dbReference>
<reference evidence="3" key="1">
    <citation type="submission" date="2016-10" db="EMBL/GenBank/DDBJ databases">
        <authorList>
            <person name="Varghese N."/>
            <person name="Submissions S."/>
        </authorList>
    </citation>
    <scope>NUCLEOTIDE SEQUENCE [LARGE SCALE GENOMIC DNA]</scope>
    <source>
        <strain evidence="3">DSM 17616</strain>
    </source>
</reference>
<dbReference type="Pfam" id="PF14341">
    <property type="entry name" value="PilX_N"/>
    <property type="match status" value="1"/>
</dbReference>
<dbReference type="STRING" id="173990.SAMN05660691_00481"/>
<keyword evidence="3" id="KW-1185">Reference proteome</keyword>
<sequence length="171" mass="18585">MQSSLYKQQGVALVVSLLLLLAITLLAVSNMKRTTVQEQMTGNLHDRQLALQQAEAALLVAERLLTAAPLPGGPVALINNAGVYDIPDPLLPDRWAAGQVVTWVQAPAMNDGMANPANYIIEYMGDWIFPPECDRATTPPAGCLEPTFRITARVPATPGRAEVTLQTIWRR</sequence>
<dbReference type="OrthoDB" id="5801860at2"/>
<name>A0A1H6JEN3_9GAMM</name>
<dbReference type="RefSeq" id="WP_092789787.1">
    <property type="nucleotide sequence ID" value="NZ_DASWWU010000001.1"/>
</dbReference>
<gene>
    <name evidence="2" type="ORF">SAMN05660691_00481</name>
</gene>
<evidence type="ECO:0000259" key="1">
    <source>
        <dbReference type="Pfam" id="PF14341"/>
    </source>
</evidence>
<protein>
    <submittedName>
        <fullName evidence="2">Type IV pilus assembly protein PilX</fullName>
    </submittedName>
</protein>
<proteinExistence type="predicted"/>
<dbReference type="Proteomes" id="UP000199371">
    <property type="component" value="Unassembled WGS sequence"/>
</dbReference>
<organism evidence="2 3">
    <name type="scientific">Rheinheimera pacifica</name>
    <dbReference type="NCBI Taxonomy" id="173990"/>
    <lineage>
        <taxon>Bacteria</taxon>
        <taxon>Pseudomonadati</taxon>
        <taxon>Pseudomonadota</taxon>
        <taxon>Gammaproteobacteria</taxon>
        <taxon>Chromatiales</taxon>
        <taxon>Chromatiaceae</taxon>
        <taxon>Rheinheimera</taxon>
    </lineage>
</organism>
<feature type="domain" description="Type 4 fimbrial biogenesis protein PilX N-terminal" evidence="1">
    <location>
        <begin position="9"/>
        <end position="58"/>
    </location>
</feature>
<dbReference type="EMBL" id="FNXF01000001">
    <property type="protein sequence ID" value="SEH60692.1"/>
    <property type="molecule type" value="Genomic_DNA"/>
</dbReference>
<dbReference type="AlphaFoldDB" id="A0A1H6JEN3"/>
<evidence type="ECO:0000313" key="3">
    <source>
        <dbReference type="Proteomes" id="UP000199371"/>
    </source>
</evidence>
<evidence type="ECO:0000313" key="2">
    <source>
        <dbReference type="EMBL" id="SEH60692.1"/>
    </source>
</evidence>
<accession>A0A1H6JEN3</accession>